<evidence type="ECO:0000256" key="2">
    <source>
        <dbReference type="ARBA" id="ARBA00022741"/>
    </source>
</evidence>
<dbReference type="PROSITE" id="PS00211">
    <property type="entry name" value="ABC_TRANSPORTER_1"/>
    <property type="match status" value="1"/>
</dbReference>
<dbReference type="SUPFAM" id="SSF52540">
    <property type="entry name" value="P-loop containing nucleoside triphosphate hydrolases"/>
    <property type="match status" value="1"/>
</dbReference>
<keyword evidence="3 5" id="KW-0067">ATP-binding</keyword>
<dbReference type="Proteomes" id="UP000243688">
    <property type="component" value="Unassembled WGS sequence"/>
</dbReference>
<dbReference type="InterPro" id="IPR017871">
    <property type="entry name" value="ABC_transporter-like_CS"/>
</dbReference>
<evidence type="ECO:0000256" key="3">
    <source>
        <dbReference type="ARBA" id="ARBA00022840"/>
    </source>
</evidence>
<dbReference type="SMART" id="SM00382">
    <property type="entry name" value="AAA"/>
    <property type="match status" value="1"/>
</dbReference>
<organism evidence="5 6">
    <name type="scientific">Candidatus Reconcilbacillus cellulovorans</name>
    <dbReference type="NCBI Taxonomy" id="1906605"/>
    <lineage>
        <taxon>Bacteria</taxon>
        <taxon>Bacillati</taxon>
        <taxon>Bacillota</taxon>
        <taxon>Bacilli</taxon>
        <taxon>Bacillales</taxon>
        <taxon>Paenibacillaceae</taxon>
        <taxon>Candidatus Reconcilbacillus</taxon>
    </lineage>
</organism>
<dbReference type="AlphaFoldDB" id="A0A2A6DZK8"/>
<comment type="caution">
    <text evidence="5">The sequence shown here is derived from an EMBL/GenBank/DDBJ whole genome shotgun (WGS) entry which is preliminary data.</text>
</comment>
<dbReference type="Pfam" id="PF00005">
    <property type="entry name" value="ABC_tran"/>
    <property type="match status" value="1"/>
</dbReference>
<feature type="domain" description="ABC transporter" evidence="4">
    <location>
        <begin position="2"/>
        <end position="240"/>
    </location>
</feature>
<dbReference type="InterPro" id="IPR027417">
    <property type="entry name" value="P-loop_NTPase"/>
</dbReference>
<dbReference type="GO" id="GO:0005524">
    <property type="term" value="F:ATP binding"/>
    <property type="evidence" value="ECO:0007669"/>
    <property type="project" value="UniProtKB-KW"/>
</dbReference>
<evidence type="ECO:0000313" key="6">
    <source>
        <dbReference type="Proteomes" id="UP000243688"/>
    </source>
</evidence>
<evidence type="ECO:0000313" key="5">
    <source>
        <dbReference type="EMBL" id="PDO09989.1"/>
    </source>
</evidence>
<dbReference type="GO" id="GO:0016887">
    <property type="term" value="F:ATP hydrolysis activity"/>
    <property type="evidence" value="ECO:0007669"/>
    <property type="project" value="InterPro"/>
</dbReference>
<dbReference type="InterPro" id="IPR050086">
    <property type="entry name" value="MetN_ABC_transporter-like"/>
</dbReference>
<name>A0A2A6DZK8_9BACL</name>
<dbReference type="InterPro" id="IPR003439">
    <property type="entry name" value="ABC_transporter-like_ATP-bd"/>
</dbReference>
<dbReference type="PROSITE" id="PS50893">
    <property type="entry name" value="ABC_TRANSPORTER_2"/>
    <property type="match status" value="1"/>
</dbReference>
<protein>
    <submittedName>
        <fullName evidence="5">Phosphonate ABC transporter ATP-binding protein</fullName>
    </submittedName>
</protein>
<evidence type="ECO:0000259" key="4">
    <source>
        <dbReference type="PROSITE" id="PS50893"/>
    </source>
</evidence>
<gene>
    <name evidence="5" type="ORF">BLM47_09690</name>
</gene>
<reference evidence="5 6" key="1">
    <citation type="submission" date="2016-12" db="EMBL/GenBank/DDBJ databases">
        <title>Candidatus Reconcilibacillus cellulovorans genome.</title>
        <authorList>
            <person name="Kolinko S."/>
            <person name="Wu Y.-W."/>
            <person name="Tachea F."/>
            <person name="Denzel E."/>
            <person name="Hiras J."/>
            <person name="Baecker N."/>
            <person name="Chan L.J."/>
            <person name="Eichorst S.A."/>
            <person name="Frey D."/>
            <person name="Adams P.D."/>
            <person name="Pray T."/>
            <person name="Tanjore D."/>
            <person name="Petzold C.J."/>
            <person name="Gladden J.M."/>
            <person name="Simmons B.A."/>
            <person name="Singer S.W."/>
        </authorList>
    </citation>
    <scope>NUCLEOTIDE SEQUENCE [LARGE SCALE GENOMIC DNA]</scope>
    <source>
        <strain evidence="5">JTherm</strain>
    </source>
</reference>
<accession>A0A2A6DZK8</accession>
<keyword evidence="1" id="KW-0813">Transport</keyword>
<keyword evidence="2" id="KW-0547">Nucleotide-binding</keyword>
<proteinExistence type="predicted"/>
<dbReference type="EMBL" id="MOXJ01000022">
    <property type="protein sequence ID" value="PDO09989.1"/>
    <property type="molecule type" value="Genomic_DNA"/>
</dbReference>
<dbReference type="PANTHER" id="PTHR43166">
    <property type="entry name" value="AMINO ACID IMPORT ATP-BINDING PROTEIN"/>
    <property type="match status" value="1"/>
</dbReference>
<evidence type="ECO:0000256" key="1">
    <source>
        <dbReference type="ARBA" id="ARBA00022448"/>
    </source>
</evidence>
<sequence>MISVRGLVKRIEGDVVLDGVSLEVEKGEFVAVIGPSGSGKTTLLRCMSLRDSWDEGSIFYEGADLKKAGWLKTFRLRRQWAYLDEDPELRLHRSAYQNVVLGKRDKFPLWRWLTGTVPWDDRMAAMDCLEKLGLLDKANAKVETLSGGERQRVAIARALVRGARVLFLDEPVSNLNPQIAETVLRTLRSLCREQGMTVIASIHQLEWAERFPTRIVGLNGGRVALDIPARRLTAEERDRVF</sequence>
<dbReference type="Gene3D" id="3.40.50.300">
    <property type="entry name" value="P-loop containing nucleotide triphosphate hydrolases"/>
    <property type="match status" value="1"/>
</dbReference>
<dbReference type="InterPro" id="IPR003593">
    <property type="entry name" value="AAA+_ATPase"/>
</dbReference>